<dbReference type="EC" id="2.3.1.286" evidence="1"/>
<dbReference type="Proteomes" id="UP000001508">
    <property type="component" value="Chromosome"/>
</dbReference>
<keyword evidence="2" id="KW-0808">Transferase</keyword>
<dbReference type="HOGENOM" id="CLU_023643_3_1_7"/>
<evidence type="ECO:0000259" key="5">
    <source>
        <dbReference type="PROSITE" id="PS50305"/>
    </source>
</evidence>
<dbReference type="SUPFAM" id="SSF52467">
    <property type="entry name" value="DHS-like NAD/FAD-binding domain"/>
    <property type="match status" value="1"/>
</dbReference>
<keyword evidence="4" id="KW-0479">Metal-binding</keyword>
<dbReference type="GO" id="GO:0070403">
    <property type="term" value="F:NAD+ binding"/>
    <property type="evidence" value="ECO:0007669"/>
    <property type="project" value="InterPro"/>
</dbReference>
<dbReference type="OrthoDB" id="9800582at2"/>
<accession>D6Z5U2</accession>
<dbReference type="Pfam" id="PF02146">
    <property type="entry name" value="SIR2"/>
    <property type="match status" value="1"/>
</dbReference>
<dbReference type="STRING" id="589865.DaAHT2_0111"/>
<dbReference type="InterPro" id="IPR050134">
    <property type="entry name" value="NAD-dep_sirtuin_deacylases"/>
</dbReference>
<gene>
    <name evidence="6" type="ordered locus">DaAHT2_0111</name>
</gene>
<dbReference type="eggNOG" id="COG0846">
    <property type="taxonomic scope" value="Bacteria"/>
</dbReference>
<dbReference type="PROSITE" id="PS50305">
    <property type="entry name" value="SIRTUIN"/>
    <property type="match status" value="1"/>
</dbReference>
<evidence type="ECO:0000313" key="7">
    <source>
        <dbReference type="Proteomes" id="UP000001508"/>
    </source>
</evidence>
<dbReference type="EMBL" id="CP001940">
    <property type="protein sequence ID" value="ADH84824.1"/>
    <property type="molecule type" value="Genomic_DNA"/>
</dbReference>
<dbReference type="InterPro" id="IPR003000">
    <property type="entry name" value="Sirtuin"/>
</dbReference>
<dbReference type="PANTHER" id="PTHR11085">
    <property type="entry name" value="NAD-DEPENDENT PROTEIN DEACYLASE SIRTUIN-5, MITOCHONDRIAL-RELATED"/>
    <property type="match status" value="1"/>
</dbReference>
<dbReference type="KEGG" id="dak:DaAHT2_0111"/>
<dbReference type="Gene3D" id="3.40.50.1220">
    <property type="entry name" value="TPP-binding domain"/>
    <property type="match status" value="1"/>
</dbReference>
<feature type="binding site" evidence="4">
    <location>
        <position position="148"/>
    </location>
    <ligand>
        <name>Zn(2+)</name>
        <dbReference type="ChEBI" id="CHEBI:29105"/>
    </ligand>
</feature>
<dbReference type="InParanoid" id="D6Z5U2"/>
<evidence type="ECO:0000256" key="3">
    <source>
        <dbReference type="ARBA" id="ARBA00023027"/>
    </source>
</evidence>
<dbReference type="RefSeq" id="WP_013162355.1">
    <property type="nucleotide sequence ID" value="NC_014216.1"/>
</dbReference>
<dbReference type="NCBIfam" id="NF001753">
    <property type="entry name" value="PRK00481.1-3"/>
    <property type="match status" value="1"/>
</dbReference>
<dbReference type="InterPro" id="IPR026590">
    <property type="entry name" value="Ssirtuin_cat_dom"/>
</dbReference>
<proteinExistence type="predicted"/>
<evidence type="ECO:0000256" key="4">
    <source>
        <dbReference type="PROSITE-ProRule" id="PRU00236"/>
    </source>
</evidence>
<sequence>MDTSLVKAAEVLAGSRFTLALTGAGISVESGIPDFRSAGGLWARFNPAEYATIEAFRQDPHKVWRMLAEMDRLLVRSRPNPAHLGLAELERLGYLQFVITQNVDNLHQAGGSQRVIEFHGNAATLACLACHAVYSRAEVSNQAVPPKCVCGQVLKPEVIFFGEEIPPPVLAQAHDLVSLARVLLVIGTSAEVAPASMLPRLAKEHGATIVEINPEKTRLTDELTDILLQGRAGEIIPALVAELKRRTTDGWPPVTGCSRSAPRPG</sequence>
<dbReference type="PANTHER" id="PTHR11085:SF10">
    <property type="entry name" value="NAD-DEPENDENT PROTEIN DEACYLASE SIRTUIN-5, MITOCHONDRIAL-RELATED"/>
    <property type="match status" value="1"/>
</dbReference>
<dbReference type="GO" id="GO:0046872">
    <property type="term" value="F:metal ion binding"/>
    <property type="evidence" value="ECO:0007669"/>
    <property type="project" value="UniProtKB-KW"/>
</dbReference>
<evidence type="ECO:0000256" key="1">
    <source>
        <dbReference type="ARBA" id="ARBA00012928"/>
    </source>
</evidence>
<name>D6Z5U2_DESAT</name>
<dbReference type="GO" id="GO:0017136">
    <property type="term" value="F:histone deacetylase activity, NAD-dependent"/>
    <property type="evidence" value="ECO:0007669"/>
    <property type="project" value="TreeGrafter"/>
</dbReference>
<evidence type="ECO:0000313" key="6">
    <source>
        <dbReference type="EMBL" id="ADH84824.1"/>
    </source>
</evidence>
<protein>
    <recommendedName>
        <fullName evidence="1">protein acetyllysine N-acetyltransferase</fullName>
        <ecNumber evidence="1">2.3.1.286</ecNumber>
    </recommendedName>
</protein>
<feature type="active site" description="Proton acceptor" evidence="4">
    <location>
        <position position="119"/>
    </location>
</feature>
<dbReference type="Gene3D" id="3.30.1600.10">
    <property type="entry name" value="SIR2/SIRT2 'Small Domain"/>
    <property type="match status" value="1"/>
</dbReference>
<dbReference type="CDD" id="cd01407">
    <property type="entry name" value="SIR2-fam"/>
    <property type="match status" value="1"/>
</dbReference>
<dbReference type="InterPro" id="IPR029035">
    <property type="entry name" value="DHS-like_NAD/FAD-binding_dom"/>
</dbReference>
<keyword evidence="3" id="KW-0520">NAD</keyword>
<keyword evidence="4" id="KW-0862">Zinc</keyword>
<feature type="binding site" evidence="4">
    <location>
        <position position="150"/>
    </location>
    <ligand>
        <name>Zn(2+)</name>
        <dbReference type="ChEBI" id="CHEBI:29105"/>
    </ligand>
</feature>
<evidence type="ECO:0000256" key="2">
    <source>
        <dbReference type="ARBA" id="ARBA00022679"/>
    </source>
</evidence>
<dbReference type="AlphaFoldDB" id="D6Z5U2"/>
<dbReference type="InterPro" id="IPR026591">
    <property type="entry name" value="Sirtuin_cat_small_dom_sf"/>
</dbReference>
<dbReference type="FunCoup" id="D6Z5U2">
    <property type="interactions" value="316"/>
</dbReference>
<organism evidence="6 7">
    <name type="scientific">Desulfurivibrio alkaliphilus (strain DSM 19089 / UNIQEM U267 / AHT2)</name>
    <dbReference type="NCBI Taxonomy" id="589865"/>
    <lineage>
        <taxon>Bacteria</taxon>
        <taxon>Pseudomonadati</taxon>
        <taxon>Thermodesulfobacteriota</taxon>
        <taxon>Desulfobulbia</taxon>
        <taxon>Desulfobulbales</taxon>
        <taxon>Desulfobulbaceae</taxon>
        <taxon>Desulfurivibrio</taxon>
    </lineage>
</organism>
<feature type="binding site" evidence="4">
    <location>
        <position position="130"/>
    </location>
    <ligand>
        <name>Zn(2+)</name>
        <dbReference type="ChEBI" id="CHEBI:29105"/>
    </ligand>
</feature>
<keyword evidence="7" id="KW-1185">Reference proteome</keyword>
<feature type="binding site" evidence="4">
    <location>
        <position position="127"/>
    </location>
    <ligand>
        <name>Zn(2+)</name>
        <dbReference type="ChEBI" id="CHEBI:29105"/>
    </ligand>
</feature>
<reference evidence="7" key="1">
    <citation type="submission" date="2010-02" db="EMBL/GenBank/DDBJ databases">
        <title>Complete sequence of Desulfurivibrio alkaliphilus AHT2.</title>
        <authorList>
            <consortium name="US DOE Joint Genome Institute"/>
            <person name="Pitluck S."/>
            <person name="Chertkov O."/>
            <person name="Detter J.C."/>
            <person name="Han C."/>
            <person name="Tapia R."/>
            <person name="Larimer F."/>
            <person name="Land M."/>
            <person name="Hauser L."/>
            <person name="Kyrpides N."/>
            <person name="Mikhailova N."/>
            <person name="Sorokin D.Y."/>
            <person name="Muyzer G."/>
            <person name="Woyke T."/>
        </authorList>
    </citation>
    <scope>NUCLEOTIDE SEQUENCE [LARGE SCALE GENOMIC DNA]</scope>
    <source>
        <strain evidence="7">DSM 19089 / UNIQEM U267 / AHT2</strain>
    </source>
</reference>
<feature type="domain" description="Deacetylase sirtuin-type" evidence="5">
    <location>
        <begin position="1"/>
        <end position="246"/>
    </location>
</feature>